<evidence type="ECO:0000313" key="3">
    <source>
        <dbReference type="Proteomes" id="UP001214638"/>
    </source>
</evidence>
<dbReference type="GeneID" id="94337601"/>
<dbReference type="Gene3D" id="2.60.40.2860">
    <property type="match status" value="1"/>
</dbReference>
<evidence type="ECO:0000256" key="1">
    <source>
        <dbReference type="SAM" id="SignalP"/>
    </source>
</evidence>
<feature type="chain" id="PRO_5042214913" evidence="1">
    <location>
        <begin position="22"/>
        <end position="484"/>
    </location>
</feature>
<gene>
    <name evidence="2" type="ORF">BdWA1_003304</name>
</gene>
<sequence length="484" mass="54793">MVDPVTILGFITLILSNVTNADLDVCDFSGEGILEPGKITLCKGKIGVGRTTEIICPKILKGSGYDLFPNTAANEAYAYHYPNGRLDIDAELRPTDYKYIYGSIHQGYVNFELDGNVVKLAFRFPVDEWLVSHGADKFLYLCMSPDTKVDNDFLELIKWHIINGTRMALDAEEKYQMIHEISSELVNKGIGIVEMTSLAYPTVAHGCGDVPTNLFLNKADYDTETQSYSCEIDIMNRSNVGFFCTGKLDPPSCLYRLYDMENELFTNIDVRHVYNYGDLLYASFKEIRGAKEFYGKCYCRNAKTNEITATIVFKHRTEHLCDLNYFLKNGNPKSLPDKWCHFKMNVGESATILFPPETDYYTQGTDAVTTGESQEAFYTSTLVPKDIKSNCYWRVESSTIHPQYGALNQILGPGAIEVDDTDRANGKIVINYKKKLDSKFGDSNVELVYYWHLHYRGTPMSDDTRASVLITLVCYNDNRPCTQM</sequence>
<reference evidence="2" key="1">
    <citation type="journal article" date="2023" name="Nat. Microbiol.">
        <title>Babesia duncani multi-omics identifies virulence factors and drug targets.</title>
        <authorList>
            <person name="Singh P."/>
            <person name="Lonardi S."/>
            <person name="Liang Q."/>
            <person name="Vydyam P."/>
            <person name="Khabirova E."/>
            <person name="Fang T."/>
            <person name="Gihaz S."/>
            <person name="Thekkiniath J."/>
            <person name="Munshi M."/>
            <person name="Abel S."/>
            <person name="Ciampossin L."/>
            <person name="Batugedara G."/>
            <person name="Gupta M."/>
            <person name="Lu X.M."/>
            <person name="Lenz T."/>
            <person name="Chakravarty S."/>
            <person name="Cornillot E."/>
            <person name="Hu Y."/>
            <person name="Ma W."/>
            <person name="Gonzalez L.M."/>
            <person name="Sanchez S."/>
            <person name="Estrada K."/>
            <person name="Sanchez-Flores A."/>
            <person name="Montero E."/>
            <person name="Harb O.S."/>
            <person name="Le Roch K.G."/>
            <person name="Mamoun C.B."/>
        </authorList>
    </citation>
    <scope>NUCLEOTIDE SEQUENCE</scope>
    <source>
        <strain evidence="2">WA1</strain>
    </source>
</reference>
<name>A0AAD9UNB1_9APIC</name>
<organism evidence="2 3">
    <name type="scientific">Babesia duncani</name>
    <dbReference type="NCBI Taxonomy" id="323732"/>
    <lineage>
        <taxon>Eukaryota</taxon>
        <taxon>Sar</taxon>
        <taxon>Alveolata</taxon>
        <taxon>Apicomplexa</taxon>
        <taxon>Aconoidasida</taxon>
        <taxon>Piroplasmida</taxon>
        <taxon>Babesiidae</taxon>
        <taxon>Babesia</taxon>
    </lineage>
</organism>
<dbReference type="Proteomes" id="UP001214638">
    <property type="component" value="Unassembled WGS sequence"/>
</dbReference>
<comment type="caution">
    <text evidence="2">The sequence shown here is derived from an EMBL/GenBank/DDBJ whole genome shotgun (WGS) entry which is preliminary data.</text>
</comment>
<keyword evidence="3" id="KW-1185">Reference proteome</keyword>
<dbReference type="AlphaFoldDB" id="A0AAD9UNB1"/>
<dbReference type="EMBL" id="JALLKP010000004">
    <property type="protein sequence ID" value="KAK2195626.1"/>
    <property type="molecule type" value="Genomic_DNA"/>
</dbReference>
<keyword evidence="1" id="KW-0732">Signal</keyword>
<protein>
    <submittedName>
        <fullName evidence="2">Bifunctional 6-Cysteine (6-Cys) domain/6-Cysteine (6-Cys) domain superfamily</fullName>
    </submittedName>
</protein>
<accession>A0AAD9UNB1</accession>
<evidence type="ECO:0000313" key="2">
    <source>
        <dbReference type="EMBL" id="KAK2195626.1"/>
    </source>
</evidence>
<feature type="signal peptide" evidence="1">
    <location>
        <begin position="1"/>
        <end position="21"/>
    </location>
</feature>
<dbReference type="RefSeq" id="XP_067802469.1">
    <property type="nucleotide sequence ID" value="XM_067948318.1"/>
</dbReference>
<dbReference type="KEGG" id="bdw:94337601"/>
<dbReference type="InterPro" id="IPR038160">
    <property type="entry name" value="6_CYS_dom_sf"/>
</dbReference>
<proteinExistence type="predicted"/>